<evidence type="ECO:0000313" key="2">
    <source>
        <dbReference type="Proteomes" id="UP000292003"/>
    </source>
</evidence>
<sequence>MPTIDDVRDLSLALPDTTEGTHFRMPSFEVGGKHFAVVQKGKNRVLLYLAESDGRSAIAKDPQAVSESIRRDKWEGVWVDLSSVKAPTLKKLVTLAHKTKSG</sequence>
<proteinExistence type="predicted"/>
<dbReference type="InterPro" id="IPR038056">
    <property type="entry name" value="YjbR-like_sf"/>
</dbReference>
<keyword evidence="2" id="KW-1185">Reference proteome</keyword>
<dbReference type="Pfam" id="PF04237">
    <property type="entry name" value="YjbR"/>
    <property type="match status" value="1"/>
</dbReference>
<name>A0A4Q7J2I8_9PSEU</name>
<gene>
    <name evidence="1" type="ORF">EWH70_24835</name>
</gene>
<dbReference type="OrthoDB" id="954305at2"/>
<accession>A0A4Q7J2I8</accession>
<dbReference type="SUPFAM" id="SSF142906">
    <property type="entry name" value="YjbR-like"/>
    <property type="match status" value="1"/>
</dbReference>
<comment type="caution">
    <text evidence="1">The sequence shown here is derived from an EMBL/GenBank/DDBJ whole genome shotgun (WGS) entry which is preliminary data.</text>
</comment>
<dbReference type="RefSeq" id="WP_130477931.1">
    <property type="nucleotide sequence ID" value="NZ_SFCC01000013.1"/>
</dbReference>
<dbReference type="AlphaFoldDB" id="A0A4Q7J2I8"/>
<dbReference type="EMBL" id="SFCC01000013">
    <property type="protein sequence ID" value="RZQ61117.1"/>
    <property type="molecule type" value="Genomic_DNA"/>
</dbReference>
<dbReference type="InterPro" id="IPR058532">
    <property type="entry name" value="YjbR/MT2646/Rv2570-like"/>
</dbReference>
<evidence type="ECO:0000313" key="1">
    <source>
        <dbReference type="EMBL" id="RZQ61117.1"/>
    </source>
</evidence>
<dbReference type="Proteomes" id="UP000292003">
    <property type="component" value="Unassembled WGS sequence"/>
</dbReference>
<protein>
    <recommendedName>
        <fullName evidence="3">MmcQ/YjbR family DNA-binding protein</fullName>
    </recommendedName>
</protein>
<organism evidence="1 2">
    <name type="scientific">Amycolatopsis suaedae</name>
    <dbReference type="NCBI Taxonomy" id="2510978"/>
    <lineage>
        <taxon>Bacteria</taxon>
        <taxon>Bacillati</taxon>
        <taxon>Actinomycetota</taxon>
        <taxon>Actinomycetes</taxon>
        <taxon>Pseudonocardiales</taxon>
        <taxon>Pseudonocardiaceae</taxon>
        <taxon>Amycolatopsis</taxon>
    </lineage>
</organism>
<evidence type="ECO:0008006" key="3">
    <source>
        <dbReference type="Google" id="ProtNLM"/>
    </source>
</evidence>
<reference evidence="1 2" key="1">
    <citation type="submission" date="2019-02" db="EMBL/GenBank/DDBJ databases">
        <title>Draft genome sequence of Amycolatopsis sp. 8-3EHSu isolated from roots of Suaeda maritima.</title>
        <authorList>
            <person name="Duangmal K."/>
            <person name="Chantavorakit T."/>
        </authorList>
    </citation>
    <scope>NUCLEOTIDE SEQUENCE [LARGE SCALE GENOMIC DNA]</scope>
    <source>
        <strain evidence="1 2">8-3EHSu</strain>
    </source>
</reference>